<dbReference type="CDD" id="cd00880">
    <property type="entry name" value="Era_like"/>
    <property type="match status" value="1"/>
</dbReference>
<dbReference type="EMBL" id="CP003273">
    <property type="protein sequence ID" value="AGL00468.1"/>
    <property type="molecule type" value="Genomic_DNA"/>
</dbReference>
<proteinExistence type="predicted"/>
<keyword evidence="1" id="KW-0547">Nucleotide-binding</keyword>
<dbReference type="KEGG" id="dgi:Desgi_0922"/>
<dbReference type="Proteomes" id="UP000013520">
    <property type="component" value="Chromosome"/>
</dbReference>
<dbReference type="SUPFAM" id="SSF52540">
    <property type="entry name" value="P-loop containing nucleoside triphosphate hydrolases"/>
    <property type="match status" value="1"/>
</dbReference>
<dbReference type="eggNOG" id="COG0486">
    <property type="taxonomic scope" value="Bacteria"/>
</dbReference>
<feature type="region of interest" description="Disordered" evidence="3">
    <location>
        <begin position="126"/>
        <end position="166"/>
    </location>
</feature>
<evidence type="ECO:0000313" key="7">
    <source>
        <dbReference type="EMBL" id="AGL00468.1"/>
    </source>
</evidence>
<dbReference type="HOGENOM" id="CLU_042017_0_0_9"/>
<dbReference type="NCBIfam" id="TIGR00231">
    <property type="entry name" value="small_GTP"/>
    <property type="match status" value="1"/>
</dbReference>
<sequence>MQDTPRGSRIHIALFGRRNAGKSSLINALTRQNLAIVSPVAGTTTDPVYKSMEILPIGPVVLIDTAGLDDDGVLGHQRVQKSLAVLDKTDLALLVVDGQQSLGTTEQSLIEAARQRKLPVIGVLNKTDLKPQPPAGDRKTELAKSPRPGMETNGLAASPVSGNVPTADLAAQPAASVDQAAGPDTQPEPGIPWIKVSAVTGQGLAELKQAIIKHAPTDWAEPTIAADLVSPGELVLLVTPIDKAAPKGRLILPQVQTIRDLLDHGCLNMVVRETELKAALGRLSQPPALVITDSQVFKEVDAIIPGSVPLTSFSILFARYKGELTTLVEGALAVERLQPGDKVLIAEACTHHRQEDDIGTVKIPRWLRQKVGGELQFDWCSGAALPPGLARYKLVVHCGACMINRREMLSRIISARSEGVPVVNYGVLIAYMLGILPRALAPLARYTDLQNLLKDY</sequence>
<name>R4KBB8_9FIRM</name>
<dbReference type="InterPro" id="IPR005225">
    <property type="entry name" value="Small_GTP-bd"/>
</dbReference>
<evidence type="ECO:0000256" key="2">
    <source>
        <dbReference type="ARBA" id="ARBA00023134"/>
    </source>
</evidence>
<dbReference type="InterPro" id="IPR006073">
    <property type="entry name" value="GTP-bd"/>
</dbReference>
<dbReference type="RefSeq" id="WP_006521122.1">
    <property type="nucleotide sequence ID" value="NC_021184.1"/>
</dbReference>
<dbReference type="InterPro" id="IPR023873">
    <property type="entry name" value="FeFe-hyd_GTPase_HydF"/>
</dbReference>
<dbReference type="PRINTS" id="PR00326">
    <property type="entry name" value="GTP1OBG"/>
</dbReference>
<dbReference type="PANTHER" id="PTHR42714">
    <property type="entry name" value="TRNA MODIFICATION GTPASE GTPBP3"/>
    <property type="match status" value="1"/>
</dbReference>
<evidence type="ECO:0000259" key="4">
    <source>
        <dbReference type="Pfam" id="PF01926"/>
    </source>
</evidence>
<dbReference type="STRING" id="767817.Desgi_0922"/>
<dbReference type="Gene3D" id="3.40.50.11410">
    <property type="match status" value="1"/>
</dbReference>
<dbReference type="NCBIfam" id="TIGR03918">
    <property type="entry name" value="GTP_HydF"/>
    <property type="match status" value="1"/>
</dbReference>
<dbReference type="OrthoDB" id="9811338at2"/>
<dbReference type="GO" id="GO:0002098">
    <property type="term" value="P:tRNA wobble uridine modification"/>
    <property type="evidence" value="ECO:0007669"/>
    <property type="project" value="TreeGrafter"/>
</dbReference>
<evidence type="ECO:0000256" key="1">
    <source>
        <dbReference type="ARBA" id="ARBA00022741"/>
    </source>
</evidence>
<dbReference type="Pfam" id="PF18128">
    <property type="entry name" value="HydF_dimer"/>
    <property type="match status" value="1"/>
</dbReference>
<dbReference type="InterPro" id="IPR040644">
    <property type="entry name" value="HydF_tetramer"/>
</dbReference>
<dbReference type="PANTHER" id="PTHR42714:SF6">
    <property type="entry name" value="TRANSLATION INITIATION FACTOR IF-2"/>
    <property type="match status" value="1"/>
</dbReference>
<evidence type="ECO:0000259" key="5">
    <source>
        <dbReference type="Pfam" id="PF18128"/>
    </source>
</evidence>
<dbReference type="InterPro" id="IPR027417">
    <property type="entry name" value="P-loop_NTPase"/>
</dbReference>
<dbReference type="GO" id="GO:0030488">
    <property type="term" value="P:tRNA methylation"/>
    <property type="evidence" value="ECO:0007669"/>
    <property type="project" value="TreeGrafter"/>
</dbReference>
<dbReference type="Pfam" id="PF18133">
    <property type="entry name" value="HydF_tetramer"/>
    <property type="match status" value="1"/>
</dbReference>
<evidence type="ECO:0000259" key="6">
    <source>
        <dbReference type="Pfam" id="PF18133"/>
    </source>
</evidence>
<reference evidence="7 8" key="1">
    <citation type="submission" date="2012-01" db="EMBL/GenBank/DDBJ databases">
        <title>Complete sequence of Desulfotomaculum gibsoniae DSM 7213.</title>
        <authorList>
            <consortium name="US DOE Joint Genome Institute"/>
            <person name="Lucas S."/>
            <person name="Han J."/>
            <person name="Lapidus A."/>
            <person name="Cheng J.-F."/>
            <person name="Goodwin L."/>
            <person name="Pitluck S."/>
            <person name="Peters L."/>
            <person name="Ovchinnikova G."/>
            <person name="Teshima H."/>
            <person name="Detter J.C."/>
            <person name="Han C."/>
            <person name="Tapia R."/>
            <person name="Land M."/>
            <person name="Hauser L."/>
            <person name="Kyrpides N."/>
            <person name="Ivanova N."/>
            <person name="Pagani I."/>
            <person name="Parshina S."/>
            <person name="Plugge C."/>
            <person name="Muyzer G."/>
            <person name="Kuever J."/>
            <person name="Ivanova A."/>
            <person name="Nazina T."/>
            <person name="Klenk H.-P."/>
            <person name="Brambilla E."/>
            <person name="Spring S."/>
            <person name="Stams A.F."/>
            <person name="Woyke T."/>
        </authorList>
    </citation>
    <scope>NUCLEOTIDE SEQUENCE [LARGE SCALE GENOMIC DNA]</scope>
    <source>
        <strain evidence="7 8">DSM 7213</strain>
    </source>
</reference>
<keyword evidence="2" id="KW-0342">GTP-binding</keyword>
<dbReference type="AlphaFoldDB" id="R4KBB8"/>
<organism evidence="7 8">
    <name type="scientific">Desulfoscipio gibsoniae DSM 7213</name>
    <dbReference type="NCBI Taxonomy" id="767817"/>
    <lineage>
        <taxon>Bacteria</taxon>
        <taxon>Bacillati</taxon>
        <taxon>Bacillota</taxon>
        <taxon>Clostridia</taxon>
        <taxon>Eubacteriales</taxon>
        <taxon>Desulfallaceae</taxon>
        <taxon>Desulfoscipio</taxon>
    </lineage>
</organism>
<protein>
    <submittedName>
        <fullName evidence="7">Small GTP-binding protein domain protein</fullName>
    </submittedName>
</protein>
<feature type="domain" description="Hydrogen maturase F tetramerization" evidence="6">
    <location>
        <begin position="326"/>
        <end position="442"/>
    </location>
</feature>
<dbReference type="GO" id="GO:0005737">
    <property type="term" value="C:cytoplasm"/>
    <property type="evidence" value="ECO:0007669"/>
    <property type="project" value="TreeGrafter"/>
</dbReference>
<dbReference type="InterPro" id="IPR041606">
    <property type="entry name" value="HydF_dimer"/>
</dbReference>
<feature type="domain" description="Hydrogen maturase F dimerization" evidence="5">
    <location>
        <begin position="225"/>
        <end position="322"/>
    </location>
</feature>
<keyword evidence="8" id="KW-1185">Reference proteome</keyword>
<feature type="domain" description="G" evidence="4">
    <location>
        <begin position="11"/>
        <end position="126"/>
    </location>
</feature>
<dbReference type="Gene3D" id="3.40.50.11420">
    <property type="match status" value="1"/>
</dbReference>
<evidence type="ECO:0000313" key="8">
    <source>
        <dbReference type="Proteomes" id="UP000013520"/>
    </source>
</evidence>
<accession>R4KBB8</accession>
<dbReference type="GO" id="GO:0005525">
    <property type="term" value="F:GTP binding"/>
    <property type="evidence" value="ECO:0007669"/>
    <property type="project" value="UniProtKB-KW"/>
</dbReference>
<dbReference type="Pfam" id="PF01926">
    <property type="entry name" value="MMR_HSR1"/>
    <property type="match status" value="1"/>
</dbReference>
<evidence type="ECO:0000256" key="3">
    <source>
        <dbReference type="SAM" id="MobiDB-lite"/>
    </source>
</evidence>
<dbReference type="Gene3D" id="3.40.50.300">
    <property type="entry name" value="P-loop containing nucleotide triphosphate hydrolases"/>
    <property type="match status" value="1"/>
</dbReference>
<gene>
    <name evidence="7" type="ORF">Desgi_0922</name>
</gene>